<evidence type="ECO:0000313" key="6">
    <source>
        <dbReference type="EMBL" id="AEE95835.1"/>
    </source>
</evidence>
<keyword evidence="5" id="KW-0175">Coiled coil</keyword>
<reference evidence="6 7" key="2">
    <citation type="journal article" date="2011" name="Stand. Genomic Sci.">
        <title>Complete genome sequence of Mahella australiensis type strain (50-1 BON).</title>
        <authorList>
            <person name="Sikorski J."/>
            <person name="Teshima H."/>
            <person name="Nolan M."/>
            <person name="Lucas S."/>
            <person name="Hammon N."/>
            <person name="Deshpande S."/>
            <person name="Cheng J.F."/>
            <person name="Pitluck S."/>
            <person name="Liolios K."/>
            <person name="Pagani I."/>
            <person name="Ivanova N."/>
            <person name="Huntemann M."/>
            <person name="Mavromatis K."/>
            <person name="Ovchinikova G."/>
            <person name="Pati A."/>
            <person name="Tapia R."/>
            <person name="Han C."/>
            <person name="Goodwin L."/>
            <person name="Chen A."/>
            <person name="Palaniappan K."/>
            <person name="Land M."/>
            <person name="Hauser L."/>
            <person name="Ngatchou-Djao O.D."/>
            <person name="Rohde M."/>
            <person name="Pukall R."/>
            <person name="Spring S."/>
            <person name="Abt B."/>
            <person name="Goker M."/>
            <person name="Detter J.C."/>
            <person name="Woyke T."/>
            <person name="Bristow J."/>
            <person name="Markowitz V."/>
            <person name="Hugenholtz P."/>
            <person name="Eisen J.A."/>
            <person name="Kyrpides N.C."/>
            <person name="Klenk H.P."/>
            <person name="Lapidus A."/>
        </authorList>
    </citation>
    <scope>NUCLEOTIDE SEQUENCE [LARGE SCALE GENOMIC DNA]</scope>
    <source>
        <strain evidence="7">DSM 15567 / CIP 107919 / 50-1 BON</strain>
    </source>
</reference>
<dbReference type="GO" id="GO:0042777">
    <property type="term" value="P:proton motive force-driven plasma membrane ATP synthesis"/>
    <property type="evidence" value="ECO:0007669"/>
    <property type="project" value="UniProtKB-UniRule"/>
</dbReference>
<dbReference type="GO" id="GO:0005524">
    <property type="term" value="F:ATP binding"/>
    <property type="evidence" value="ECO:0007669"/>
    <property type="project" value="UniProtKB-UniRule"/>
</dbReference>
<sequence>MPQMNVNPTRMELTRLKNQLAIAVRGHGLMKDKRDELMRRFMDLIRENKELREKVEVELTEALHGVLLAHAVMSREMLEEAVMYPTRRMDIDVKMINLMSVEVPSIKYKEDDSADVSMYPYGFANTSGELDSAIARLHEILPDMLELAQVEKTCQRLADEIERTRRRVNALEYIMIPQLEETIRYITMKLDENERSTLTRLMKVKEMLQERNL</sequence>
<dbReference type="NCBIfam" id="TIGR00309">
    <property type="entry name" value="V_ATPase_subD"/>
    <property type="match status" value="1"/>
</dbReference>
<evidence type="ECO:0000256" key="3">
    <source>
        <dbReference type="ARBA" id="ARBA00023065"/>
    </source>
</evidence>
<evidence type="ECO:0000256" key="1">
    <source>
        <dbReference type="ARBA" id="ARBA00005850"/>
    </source>
</evidence>
<dbReference type="Gene3D" id="1.10.287.3240">
    <property type="match status" value="1"/>
</dbReference>
<dbReference type="AlphaFoldDB" id="F4A017"/>
<keyword evidence="2 4" id="KW-0813">Transport</keyword>
<feature type="coiled-coil region" evidence="5">
    <location>
        <begin position="34"/>
        <end position="61"/>
    </location>
</feature>
<dbReference type="EMBL" id="CP002360">
    <property type="protein sequence ID" value="AEE95835.1"/>
    <property type="molecule type" value="Genomic_DNA"/>
</dbReference>
<comment type="similarity">
    <text evidence="1 4">Belongs to the V-ATPase D subunit family.</text>
</comment>
<evidence type="ECO:0000256" key="2">
    <source>
        <dbReference type="ARBA" id="ARBA00022448"/>
    </source>
</evidence>
<dbReference type="Proteomes" id="UP000008457">
    <property type="component" value="Chromosome"/>
</dbReference>
<dbReference type="Pfam" id="PF01813">
    <property type="entry name" value="ATP-synt_D"/>
    <property type="match status" value="1"/>
</dbReference>
<evidence type="ECO:0000313" key="7">
    <source>
        <dbReference type="Proteomes" id="UP000008457"/>
    </source>
</evidence>
<protein>
    <recommendedName>
        <fullName evidence="4">V-type ATP synthase subunit D</fullName>
    </recommendedName>
    <alternativeName>
        <fullName evidence="4">V-ATPase subunit D</fullName>
    </alternativeName>
</protein>
<gene>
    <name evidence="4" type="primary">atpD</name>
    <name evidence="6" type="ordered locus">Mahau_0632</name>
</gene>
<keyword evidence="4" id="KW-0375">Hydrogen ion transport</keyword>
<keyword evidence="7" id="KW-1185">Reference proteome</keyword>
<dbReference type="NCBIfam" id="NF001543">
    <property type="entry name" value="PRK00373.1-2"/>
    <property type="match status" value="1"/>
</dbReference>
<dbReference type="HAMAP" id="MF_00271">
    <property type="entry name" value="ATP_synth_D_arch"/>
    <property type="match status" value="1"/>
</dbReference>
<dbReference type="KEGG" id="mas:Mahau_0632"/>
<dbReference type="eggNOG" id="COG1394">
    <property type="taxonomic scope" value="Bacteria"/>
</dbReference>
<feature type="coiled-coil region" evidence="5">
    <location>
        <begin position="147"/>
        <end position="174"/>
    </location>
</feature>
<dbReference type="GO" id="GO:0046933">
    <property type="term" value="F:proton-transporting ATP synthase activity, rotational mechanism"/>
    <property type="evidence" value="ECO:0007669"/>
    <property type="project" value="UniProtKB-UniRule"/>
</dbReference>
<dbReference type="HOGENOM" id="CLU_069688_2_1_9"/>
<dbReference type="FunFam" id="1.10.287.3240:FF:000007">
    <property type="entry name" value="V-type ATP synthase subunit D"/>
    <property type="match status" value="1"/>
</dbReference>
<name>F4A017_MAHA5</name>
<proteinExistence type="inferred from homology"/>
<dbReference type="GO" id="GO:0046961">
    <property type="term" value="F:proton-transporting ATPase activity, rotational mechanism"/>
    <property type="evidence" value="ECO:0007669"/>
    <property type="project" value="InterPro"/>
</dbReference>
<dbReference type="OrthoDB" id="9781718at2"/>
<accession>F4A017</accession>
<dbReference type="PANTHER" id="PTHR11671">
    <property type="entry name" value="V-TYPE ATP SYNTHASE SUBUNIT D"/>
    <property type="match status" value="1"/>
</dbReference>
<keyword evidence="4" id="KW-0066">ATP synthesis</keyword>
<evidence type="ECO:0000256" key="5">
    <source>
        <dbReference type="SAM" id="Coils"/>
    </source>
</evidence>
<evidence type="ECO:0000256" key="4">
    <source>
        <dbReference type="HAMAP-Rule" id="MF_00271"/>
    </source>
</evidence>
<comment type="function">
    <text evidence="4">Produces ATP from ADP in the presence of a proton gradient across the membrane.</text>
</comment>
<organism evidence="6 7">
    <name type="scientific">Mahella australiensis (strain DSM 15567 / CIP 107919 / 50-1 BON)</name>
    <dbReference type="NCBI Taxonomy" id="697281"/>
    <lineage>
        <taxon>Bacteria</taxon>
        <taxon>Bacillati</taxon>
        <taxon>Bacillota</taxon>
        <taxon>Clostridia</taxon>
        <taxon>Thermoanaerobacterales</taxon>
        <taxon>Thermoanaerobacterales Family IV. Incertae Sedis</taxon>
        <taxon>Mahella</taxon>
    </lineage>
</organism>
<reference evidence="7" key="1">
    <citation type="submission" date="2010-11" db="EMBL/GenBank/DDBJ databases">
        <title>The complete genome of Mahella australiensis DSM 15567.</title>
        <authorList>
            <consortium name="US DOE Joint Genome Institute (JGI-PGF)"/>
            <person name="Lucas S."/>
            <person name="Copeland A."/>
            <person name="Lapidus A."/>
            <person name="Bruce D."/>
            <person name="Goodwin L."/>
            <person name="Pitluck S."/>
            <person name="Kyrpides N."/>
            <person name="Mavromatis K."/>
            <person name="Pagani I."/>
            <person name="Ivanova N."/>
            <person name="Teshima H."/>
            <person name="Brettin T."/>
            <person name="Detter J.C."/>
            <person name="Han C."/>
            <person name="Tapia R."/>
            <person name="Land M."/>
            <person name="Hauser L."/>
            <person name="Markowitz V."/>
            <person name="Cheng J.-F."/>
            <person name="Hugenholtz P."/>
            <person name="Woyke T."/>
            <person name="Wu D."/>
            <person name="Spring S."/>
            <person name="Pukall R."/>
            <person name="Steenblock K."/>
            <person name="Schneider S."/>
            <person name="Klenk H.-P."/>
            <person name="Eisen J.A."/>
        </authorList>
    </citation>
    <scope>NUCLEOTIDE SEQUENCE [LARGE SCALE GENOMIC DNA]</scope>
    <source>
        <strain evidence="7">DSM 15567 / CIP 107919 / 50-1 BON</strain>
    </source>
</reference>
<keyword evidence="3 4" id="KW-0406">Ion transport</keyword>
<dbReference type="STRING" id="697281.Mahau_0632"/>
<dbReference type="InterPro" id="IPR002699">
    <property type="entry name" value="V_ATPase_D"/>
</dbReference>